<gene>
    <name evidence="1" type="ORF">B6U60_09965</name>
</gene>
<dbReference type="Proteomes" id="UP000192638">
    <property type="component" value="Unassembled WGS sequence"/>
</dbReference>
<reference evidence="1 2" key="1">
    <citation type="submission" date="2017-03" db="EMBL/GenBank/DDBJ databases">
        <title>Phylogenomics and comparative genomics of Lactobacillus salivarius, a mammalian gut commensal.</title>
        <authorList>
            <person name="Harris H.M."/>
        </authorList>
    </citation>
    <scope>NUCLEOTIDE SEQUENCE [LARGE SCALE GENOMIC DNA]</scope>
    <source>
        <strain evidence="1 2">LMG 14477</strain>
    </source>
</reference>
<dbReference type="AlphaFoldDB" id="A0A1V9QNM1"/>
<name>A0A1V9QNM1_9LACO</name>
<evidence type="ECO:0000313" key="2">
    <source>
        <dbReference type="Proteomes" id="UP000192638"/>
    </source>
</evidence>
<accession>A0A1V9QNM1</accession>
<evidence type="ECO:0000313" key="1">
    <source>
        <dbReference type="EMBL" id="OQQ81587.1"/>
    </source>
</evidence>
<proteinExistence type="predicted"/>
<protein>
    <submittedName>
        <fullName evidence="1">Uncharacterized protein</fullName>
    </submittedName>
</protein>
<dbReference type="EMBL" id="NBEB01000110">
    <property type="protein sequence ID" value="OQQ81587.1"/>
    <property type="molecule type" value="Genomic_DNA"/>
</dbReference>
<comment type="caution">
    <text evidence="1">The sequence shown here is derived from an EMBL/GenBank/DDBJ whole genome shotgun (WGS) entry which is preliminary data.</text>
</comment>
<sequence length="165" mass="20189">MELITAINMLEQWRPIMEWDEHIKELPNELKEYWDMILKARNKGRSADQIGLSKVEIREISELINKDLQPTKAFWKYGVKYSRNKAEMLGMKDVIDSYYRRVKSYYLVDVVTKEKRQFYSLQDVAKFLKRKDYRSISKYIDRGLLITRTSYKIYKYRTFKKRKRF</sequence>
<organism evidence="1 2">
    <name type="scientific">Ligilactobacillus salivarius</name>
    <dbReference type="NCBI Taxonomy" id="1624"/>
    <lineage>
        <taxon>Bacteria</taxon>
        <taxon>Bacillati</taxon>
        <taxon>Bacillota</taxon>
        <taxon>Bacilli</taxon>
        <taxon>Lactobacillales</taxon>
        <taxon>Lactobacillaceae</taxon>
        <taxon>Ligilactobacillus</taxon>
    </lineage>
</organism>
<dbReference type="RefSeq" id="WP_081531120.1">
    <property type="nucleotide sequence ID" value="NZ_NBEB01000110.1"/>
</dbReference>